<evidence type="ECO:0000256" key="8">
    <source>
        <dbReference type="SAM" id="MobiDB-lite"/>
    </source>
</evidence>
<dbReference type="Pfam" id="PF01399">
    <property type="entry name" value="PCI"/>
    <property type="match status" value="1"/>
</dbReference>
<dbReference type="PROSITE" id="PS50250">
    <property type="entry name" value="PCI"/>
    <property type="match status" value="1"/>
</dbReference>
<evidence type="ECO:0000259" key="9">
    <source>
        <dbReference type="PROSITE" id="PS50250"/>
    </source>
</evidence>
<protein>
    <recommendedName>
        <fullName evidence="4">COP9 signalosome complex subunit 2</fullName>
    </recommendedName>
</protein>
<dbReference type="Pfam" id="PF25983">
    <property type="entry name" value="COPS2_C"/>
    <property type="match status" value="1"/>
</dbReference>
<dbReference type="GO" id="GO:0005737">
    <property type="term" value="C:cytoplasm"/>
    <property type="evidence" value="ECO:0007669"/>
    <property type="project" value="UniProtKB-SubCell"/>
</dbReference>
<dbReference type="InterPro" id="IPR011990">
    <property type="entry name" value="TPR-like_helical_dom_sf"/>
</dbReference>
<keyword evidence="5" id="KW-0963">Cytoplasm</keyword>
<evidence type="ECO:0000256" key="6">
    <source>
        <dbReference type="ARBA" id="ARBA00022790"/>
    </source>
</evidence>
<dbReference type="InterPro" id="IPR050871">
    <property type="entry name" value="26S_Proteasome/COP9_Components"/>
</dbReference>
<dbReference type="Gene3D" id="1.25.40.570">
    <property type="match status" value="1"/>
</dbReference>
<accession>A0A6J1LDR9</accession>
<dbReference type="OrthoDB" id="194139at2759"/>
<dbReference type="GO" id="GO:0008180">
    <property type="term" value="C:COP9 signalosome"/>
    <property type="evidence" value="ECO:0007669"/>
    <property type="project" value="UniProtKB-KW"/>
</dbReference>
<dbReference type="PANTHER" id="PTHR10678">
    <property type="entry name" value="26S PROTEASOME NON-ATPASE REGULATORY SUBUNIT 11/COP9 SIGNALOSOME COMPLEX SUBUNIT 2"/>
    <property type="match status" value="1"/>
</dbReference>
<evidence type="ECO:0000313" key="11">
    <source>
        <dbReference type="RefSeq" id="XP_023162550.1"/>
    </source>
</evidence>
<evidence type="ECO:0000256" key="4">
    <source>
        <dbReference type="ARBA" id="ARBA00014879"/>
    </source>
</evidence>
<comment type="similarity">
    <text evidence="3">Belongs to the CSN2 family.</text>
</comment>
<name>A0A6J1LDR9_DROHY</name>
<dbReference type="OMA" id="SEENWKD"/>
<feature type="region of interest" description="Disordered" evidence="8">
    <location>
        <begin position="1"/>
        <end position="31"/>
    </location>
</feature>
<organism evidence="10 11">
    <name type="scientific">Drosophila hydei</name>
    <name type="common">Fruit fly</name>
    <dbReference type="NCBI Taxonomy" id="7224"/>
    <lineage>
        <taxon>Eukaryota</taxon>
        <taxon>Metazoa</taxon>
        <taxon>Ecdysozoa</taxon>
        <taxon>Arthropoda</taxon>
        <taxon>Hexapoda</taxon>
        <taxon>Insecta</taxon>
        <taxon>Pterygota</taxon>
        <taxon>Neoptera</taxon>
        <taxon>Endopterygota</taxon>
        <taxon>Diptera</taxon>
        <taxon>Brachycera</taxon>
        <taxon>Muscomorpha</taxon>
        <taxon>Ephydroidea</taxon>
        <taxon>Drosophilidae</taxon>
        <taxon>Drosophila</taxon>
    </lineage>
</organism>
<dbReference type="InterPro" id="IPR036390">
    <property type="entry name" value="WH_DNA-bd_sf"/>
</dbReference>
<evidence type="ECO:0000256" key="5">
    <source>
        <dbReference type="ARBA" id="ARBA00022490"/>
    </source>
</evidence>
<dbReference type="FunFam" id="1.25.40.570:FF:000001">
    <property type="entry name" value="Putative cop9 signalosome complex subunit 2"/>
    <property type="match status" value="1"/>
</dbReference>
<keyword evidence="6" id="KW-0736">Signalosome</keyword>
<dbReference type="KEGG" id="dhe:111593764"/>
<keyword evidence="7" id="KW-0539">Nucleus</keyword>
<evidence type="ECO:0000256" key="2">
    <source>
        <dbReference type="ARBA" id="ARBA00004496"/>
    </source>
</evidence>
<evidence type="ECO:0000256" key="7">
    <source>
        <dbReference type="ARBA" id="ARBA00023242"/>
    </source>
</evidence>
<feature type="domain" description="PCI" evidence="9">
    <location>
        <begin position="255"/>
        <end position="417"/>
    </location>
</feature>
<dbReference type="Proteomes" id="UP000504633">
    <property type="component" value="Unplaced"/>
</dbReference>
<dbReference type="GeneID" id="111593764"/>
<dbReference type="SUPFAM" id="SSF46785">
    <property type="entry name" value="Winged helix' DNA-binding domain"/>
    <property type="match status" value="1"/>
</dbReference>
<dbReference type="InterPro" id="IPR058796">
    <property type="entry name" value="COPS2_C"/>
</dbReference>
<dbReference type="AlphaFoldDB" id="A0A6J1LDR9"/>
<sequence length="444" mass="51416">MSDNDDDFMCDDDEDYGLEYSEDSNSEPDVDLENQYYNSKALKEMEPTAALASFQKVLDLENGEKGEWGFKALKQMIKINFSLSNYKEMMVRYKQLLTYIKSAVTRNHSEKSINSILDYISTSKNMELLQNFYETTLDALRDAKNDRLWFKTNTKLGKLYFDRSDFTKLQKILKQLHSSCQTDDGEDDLKKGTQLLEIYALEIQMYTVQKNNKKLKALYEQSLHIKSAIPHPLIMGVIRECGGKMHLREGEFEKAHTDFFEAFKNYDESGSPRRTTCLKYLVLANMLMKSGINPFDSQEAKPYKNDPEILAMTNLVNSYQNNDINEFETILRQHRSNIMADQFIREHIEDLLRNIRTQVLIKLIRPYKNIAIPFIANALNIEPAEVESLLVSCILDDTIKGRIDQVNQVLQLDKVNSSAARYNALEKWSNQIQSLQFAVVQKMA</sequence>
<keyword evidence="10" id="KW-1185">Reference proteome</keyword>
<evidence type="ECO:0000313" key="10">
    <source>
        <dbReference type="Proteomes" id="UP000504633"/>
    </source>
</evidence>
<dbReference type="InterPro" id="IPR000717">
    <property type="entry name" value="PCI_dom"/>
</dbReference>
<comment type="subcellular location">
    <subcellularLocation>
        <location evidence="2">Cytoplasm</location>
    </subcellularLocation>
    <subcellularLocation>
        <location evidence="1">Nucleus</location>
    </subcellularLocation>
</comment>
<dbReference type="SMART" id="SM00088">
    <property type="entry name" value="PINT"/>
    <property type="match status" value="1"/>
</dbReference>
<evidence type="ECO:0000256" key="1">
    <source>
        <dbReference type="ARBA" id="ARBA00004123"/>
    </source>
</evidence>
<gene>
    <name evidence="11" type="primary">LOC111593764</name>
</gene>
<proteinExistence type="inferred from homology"/>
<evidence type="ECO:0000256" key="3">
    <source>
        <dbReference type="ARBA" id="ARBA00009318"/>
    </source>
</evidence>
<dbReference type="SMART" id="SM00753">
    <property type="entry name" value="PAM"/>
    <property type="match status" value="1"/>
</dbReference>
<dbReference type="RefSeq" id="XP_023162550.1">
    <property type="nucleotide sequence ID" value="XM_023306782.2"/>
</dbReference>
<reference evidence="11" key="1">
    <citation type="submission" date="2025-08" db="UniProtKB">
        <authorList>
            <consortium name="RefSeq"/>
        </authorList>
    </citation>
    <scope>IDENTIFICATION</scope>
    <source>
        <strain evidence="11">15085-1641.00</strain>
        <tissue evidence="11">Whole body</tissue>
    </source>
</reference>
<dbReference type="SUPFAM" id="SSF48452">
    <property type="entry name" value="TPR-like"/>
    <property type="match status" value="1"/>
</dbReference>